<dbReference type="EMBL" id="QFXC01000007">
    <property type="protein sequence ID" value="RDH84897.1"/>
    <property type="molecule type" value="Genomic_DNA"/>
</dbReference>
<gene>
    <name evidence="1" type="ORF">DIZ80_05375</name>
</gene>
<accession>A0A370DKQ7</accession>
<comment type="caution">
    <text evidence="1">The sequence shown here is derived from an EMBL/GenBank/DDBJ whole genome shotgun (WGS) entry which is preliminary data.</text>
</comment>
<evidence type="ECO:0000313" key="1">
    <source>
        <dbReference type="EMBL" id="RDH84897.1"/>
    </source>
</evidence>
<organism evidence="1 2">
    <name type="scientific">endosymbiont of Galathealinum brachiosum</name>
    <dbReference type="NCBI Taxonomy" id="2200906"/>
    <lineage>
        <taxon>Bacteria</taxon>
        <taxon>Pseudomonadati</taxon>
        <taxon>Pseudomonadota</taxon>
        <taxon>Gammaproteobacteria</taxon>
        <taxon>sulfur-oxidizing symbionts</taxon>
    </lineage>
</organism>
<dbReference type="Proteomes" id="UP000254266">
    <property type="component" value="Unassembled WGS sequence"/>
</dbReference>
<sequence length="184" mass="19785">MAFAPEKQQQIANFHAPLIVNVVNSLSDTSLRPGLEQVLKASAENGWENLVGAIRKVLKGQRDSSILKGLDEEDQIIIDAILKGIQNPATMPDPNQEADPSMAAPMLAQLISGASKGDTNALSMLGQMAEQMSTTQGDLARFSTLIKPLVDGERDIDKLCDKIGPTGESLIKAILEELSKLDLH</sequence>
<evidence type="ECO:0000313" key="2">
    <source>
        <dbReference type="Proteomes" id="UP000254266"/>
    </source>
</evidence>
<reference evidence="1 2" key="1">
    <citation type="journal article" date="2018" name="ISME J.">
        <title>Endosymbiont genomes yield clues of tubeworm success.</title>
        <authorList>
            <person name="Li Y."/>
            <person name="Liles M.R."/>
            <person name="Halanych K.M."/>
        </authorList>
    </citation>
    <scope>NUCLEOTIDE SEQUENCE [LARGE SCALE GENOMIC DNA]</scope>
    <source>
        <strain evidence="1">A1464</strain>
    </source>
</reference>
<protein>
    <submittedName>
        <fullName evidence="1">Uncharacterized protein</fullName>
    </submittedName>
</protein>
<proteinExistence type="predicted"/>
<keyword evidence="2" id="KW-1185">Reference proteome</keyword>
<name>A0A370DKQ7_9GAMM</name>
<dbReference type="AlphaFoldDB" id="A0A370DKQ7"/>